<reference evidence="2 3" key="1">
    <citation type="submission" date="2024-08" db="EMBL/GenBank/DDBJ databases">
        <title>Clostridium lapicellarii sp. nov., and Clostridium renhuaiense sp. nov., two species isolated from the mud in a fermentation cellar used for producing sauce-flavour Chinese liquors.</title>
        <authorList>
            <person name="Yang F."/>
            <person name="Wang H."/>
            <person name="Chen L.Q."/>
            <person name="Zhou N."/>
            <person name="Lu J.J."/>
            <person name="Pu X.X."/>
            <person name="Wan B."/>
            <person name="Wang L."/>
            <person name="Liu S.J."/>
        </authorList>
    </citation>
    <scope>NUCLEOTIDE SEQUENCE [LARGE SCALE GENOMIC DNA]</scope>
    <source>
        <strain evidence="2 3">MT-5</strain>
    </source>
</reference>
<feature type="transmembrane region" description="Helical" evidence="1">
    <location>
        <begin position="29"/>
        <end position="52"/>
    </location>
</feature>
<keyword evidence="1" id="KW-0812">Transmembrane</keyword>
<organism evidence="2 3">
    <name type="scientific">Clostridium moutaii</name>
    <dbReference type="NCBI Taxonomy" id="3240932"/>
    <lineage>
        <taxon>Bacteria</taxon>
        <taxon>Bacillati</taxon>
        <taxon>Bacillota</taxon>
        <taxon>Clostridia</taxon>
        <taxon>Eubacteriales</taxon>
        <taxon>Clostridiaceae</taxon>
        <taxon>Clostridium</taxon>
    </lineage>
</organism>
<protein>
    <submittedName>
        <fullName evidence="2">Gx transporter family protein</fullName>
    </submittedName>
</protein>
<dbReference type="InterPro" id="IPR014535">
    <property type="entry name" value="Hpre_diP_synt_I"/>
</dbReference>
<evidence type="ECO:0000256" key="1">
    <source>
        <dbReference type="SAM" id="Phobius"/>
    </source>
</evidence>
<feature type="transmembrane region" description="Helical" evidence="1">
    <location>
        <begin position="73"/>
        <end position="97"/>
    </location>
</feature>
<dbReference type="Gene3D" id="1.10.1760.20">
    <property type="match status" value="1"/>
</dbReference>
<evidence type="ECO:0000313" key="2">
    <source>
        <dbReference type="EMBL" id="MEY7999484.1"/>
    </source>
</evidence>
<dbReference type="EMBL" id="JBGEWD010000003">
    <property type="protein sequence ID" value="MEY7999484.1"/>
    <property type="molecule type" value="Genomic_DNA"/>
</dbReference>
<feature type="transmembrane region" description="Helical" evidence="1">
    <location>
        <begin position="103"/>
        <end position="126"/>
    </location>
</feature>
<comment type="caution">
    <text evidence="2">The sequence shown here is derived from an EMBL/GenBank/DDBJ whole genome shotgun (WGS) entry which is preliminary data.</text>
</comment>
<feature type="transmembrane region" description="Helical" evidence="1">
    <location>
        <begin position="7"/>
        <end position="23"/>
    </location>
</feature>
<dbReference type="Pfam" id="PF07456">
    <property type="entry name" value="Hpre_diP_synt_I"/>
    <property type="match status" value="1"/>
</dbReference>
<name>A0ABV4BL12_9CLOT</name>
<keyword evidence="1" id="KW-0472">Membrane</keyword>
<evidence type="ECO:0000313" key="3">
    <source>
        <dbReference type="Proteomes" id="UP001564657"/>
    </source>
</evidence>
<proteinExistence type="predicted"/>
<keyword evidence="1" id="KW-1133">Transmembrane helix</keyword>
<dbReference type="PIRSF" id="PIRSF027391">
    <property type="entry name" value="Hpre_diP_synt_I"/>
    <property type="match status" value="1"/>
</dbReference>
<feature type="transmembrane region" description="Helical" evidence="1">
    <location>
        <begin position="133"/>
        <end position="157"/>
    </location>
</feature>
<gene>
    <name evidence="2" type="ORF">AB8U03_04595</name>
</gene>
<keyword evidence="3" id="KW-1185">Reference proteome</keyword>
<sequence>MSKVKKMVFLSFLVGIALVIYIIESQIPVLFPGIKLGLANTVSLATLILLGWKEALTVMFLRTLLGSMFGGTMSAFLFSIAGGILSNIVMIILYKYFRNSLSLSTISICGSIFHNIGQLLVASIIIQDFRIYVYLPVLLISAIITGYFIGWCTKFLINNLYKIPMFKNLND</sequence>
<dbReference type="Proteomes" id="UP001564657">
    <property type="component" value="Unassembled WGS sequence"/>
</dbReference>
<accession>A0ABV4BL12</accession>
<dbReference type="RefSeq" id="WP_369703373.1">
    <property type="nucleotide sequence ID" value="NZ_JBGEWD010000003.1"/>
</dbReference>
<dbReference type="InterPro" id="IPR010898">
    <property type="entry name" value="Hpre_diP_synth_I"/>
</dbReference>